<dbReference type="SUPFAM" id="SSF54523">
    <property type="entry name" value="Pili subunits"/>
    <property type="match status" value="1"/>
</dbReference>
<dbReference type="InterPro" id="IPR012902">
    <property type="entry name" value="N_methyl_site"/>
</dbReference>
<evidence type="ECO:0000313" key="4">
    <source>
        <dbReference type="Proteomes" id="UP000316095"/>
    </source>
</evidence>
<keyword evidence="1" id="KW-0472">Membrane</keyword>
<gene>
    <name evidence="3" type="ORF">Pan54_09940</name>
</gene>
<dbReference type="Gene3D" id="3.30.700.10">
    <property type="entry name" value="Glycoprotein, Type 4 Pilin"/>
    <property type="match status" value="1"/>
</dbReference>
<feature type="domain" description="DUF1559" evidence="2">
    <location>
        <begin position="37"/>
        <end position="307"/>
    </location>
</feature>
<evidence type="ECO:0000259" key="2">
    <source>
        <dbReference type="Pfam" id="PF07596"/>
    </source>
</evidence>
<evidence type="ECO:0000256" key="1">
    <source>
        <dbReference type="SAM" id="Phobius"/>
    </source>
</evidence>
<dbReference type="PANTHER" id="PTHR30093">
    <property type="entry name" value="GENERAL SECRETION PATHWAY PROTEIN G"/>
    <property type="match status" value="1"/>
</dbReference>
<dbReference type="InterPro" id="IPR045584">
    <property type="entry name" value="Pilin-like"/>
</dbReference>
<evidence type="ECO:0000313" key="3">
    <source>
        <dbReference type="EMBL" id="TWT60280.1"/>
    </source>
</evidence>
<feature type="transmembrane region" description="Helical" evidence="1">
    <location>
        <begin position="12"/>
        <end position="36"/>
    </location>
</feature>
<keyword evidence="4" id="KW-1185">Reference proteome</keyword>
<dbReference type="EMBL" id="SJPG01000001">
    <property type="protein sequence ID" value="TWT60280.1"/>
    <property type="molecule type" value="Genomic_DNA"/>
</dbReference>
<keyword evidence="1" id="KW-0812">Transmembrane</keyword>
<proteinExistence type="predicted"/>
<dbReference type="AlphaFoldDB" id="A0A5C5XBA4"/>
<reference evidence="3 4" key="1">
    <citation type="submission" date="2019-02" db="EMBL/GenBank/DDBJ databases">
        <title>Deep-cultivation of Planctomycetes and their phenomic and genomic characterization uncovers novel biology.</title>
        <authorList>
            <person name="Wiegand S."/>
            <person name="Jogler M."/>
            <person name="Boedeker C."/>
            <person name="Pinto D."/>
            <person name="Vollmers J."/>
            <person name="Rivas-Marin E."/>
            <person name="Kohn T."/>
            <person name="Peeters S.H."/>
            <person name="Heuer A."/>
            <person name="Rast P."/>
            <person name="Oberbeckmann S."/>
            <person name="Bunk B."/>
            <person name="Jeske O."/>
            <person name="Meyerdierks A."/>
            <person name="Storesund J.E."/>
            <person name="Kallscheuer N."/>
            <person name="Luecker S."/>
            <person name="Lage O.M."/>
            <person name="Pohl T."/>
            <person name="Merkel B.J."/>
            <person name="Hornburger P."/>
            <person name="Mueller R.-W."/>
            <person name="Bruemmer F."/>
            <person name="Labrenz M."/>
            <person name="Spormann A.M."/>
            <person name="Op Den Camp H."/>
            <person name="Overmann J."/>
            <person name="Amann R."/>
            <person name="Jetten M.S.M."/>
            <person name="Mascher T."/>
            <person name="Medema M.H."/>
            <person name="Devos D.P."/>
            <person name="Kaster A.-K."/>
            <person name="Ovreas L."/>
            <person name="Rohde M."/>
            <person name="Galperin M.Y."/>
            <person name="Jogler C."/>
        </authorList>
    </citation>
    <scope>NUCLEOTIDE SEQUENCE [LARGE SCALE GENOMIC DNA]</scope>
    <source>
        <strain evidence="3 4">Pan54</strain>
    </source>
</reference>
<dbReference type="Pfam" id="PF07963">
    <property type="entry name" value="N_methyl"/>
    <property type="match status" value="1"/>
</dbReference>
<dbReference type="InterPro" id="IPR011453">
    <property type="entry name" value="DUF1559"/>
</dbReference>
<keyword evidence="1" id="KW-1133">Transmembrane helix</keyword>
<dbReference type="PROSITE" id="PS00409">
    <property type="entry name" value="PROKAR_NTER_METHYL"/>
    <property type="match status" value="1"/>
</dbReference>
<dbReference type="PANTHER" id="PTHR30093:SF2">
    <property type="entry name" value="TYPE II SECRETION SYSTEM PROTEIN H"/>
    <property type="match status" value="1"/>
</dbReference>
<dbReference type="Pfam" id="PF07596">
    <property type="entry name" value="SBP_bac_10"/>
    <property type="match status" value="1"/>
</dbReference>
<organism evidence="3 4">
    <name type="scientific">Rubinisphaera italica</name>
    <dbReference type="NCBI Taxonomy" id="2527969"/>
    <lineage>
        <taxon>Bacteria</taxon>
        <taxon>Pseudomonadati</taxon>
        <taxon>Planctomycetota</taxon>
        <taxon>Planctomycetia</taxon>
        <taxon>Planctomycetales</taxon>
        <taxon>Planctomycetaceae</taxon>
        <taxon>Rubinisphaera</taxon>
    </lineage>
</organism>
<comment type="caution">
    <text evidence="3">The sequence shown here is derived from an EMBL/GenBank/DDBJ whole genome shotgun (WGS) entry which is preliminary data.</text>
</comment>
<name>A0A5C5XBA4_9PLAN</name>
<sequence>MIRNRHLHSPRGFTLIELLVVIAIIAILVALLLPAVQQAREAARRSACKNNMKQIGLALHNYHDVYSVFPPGGFKATGPITSSSNENTAFGEVNHSYLVAILPFVEASALYDQFNPIQGWRGRPNRRAVNSVPAVYQCPSSSKTHSDHVNETIIDSSDVVLGQMFAGHYVGNMGPVGTGYQLQCENPSAGTSIPNCSSGNECSGQGVLGANTKIRFRDIIDGTSNTIMVGEMSANEYLTGAVAPRAWSRGCAQHSCGMTKNVKFGINIQGFVSGNFNSMSFSSPHQGGAQLLMSDGGVKFTSENVDIDLYLATASRDGNEAKTLEF</sequence>
<protein>
    <submittedName>
        <fullName evidence="3">Putative major pilin subunit</fullName>
    </submittedName>
</protein>
<dbReference type="Proteomes" id="UP000316095">
    <property type="component" value="Unassembled WGS sequence"/>
</dbReference>
<accession>A0A5C5XBA4</accession>
<dbReference type="NCBIfam" id="TIGR02532">
    <property type="entry name" value="IV_pilin_GFxxxE"/>
    <property type="match status" value="1"/>
</dbReference>